<gene>
    <name evidence="1" type="ORF">TPSB3V08_LOCUS12572</name>
</gene>
<accession>A0A7R9HEB1</accession>
<dbReference type="AlphaFoldDB" id="A0A7R9HEB1"/>
<proteinExistence type="predicted"/>
<sequence length="43" mass="4597">MICKNMCLAAAAFDNQNLDIYLNAGCQKSVVSCQSAPKKPSGY</sequence>
<evidence type="ECO:0000313" key="1">
    <source>
        <dbReference type="EMBL" id="CAD7418735.1"/>
    </source>
</evidence>
<dbReference type="EMBL" id="OD018229">
    <property type="protein sequence ID" value="CAD7418735.1"/>
    <property type="molecule type" value="Genomic_DNA"/>
</dbReference>
<reference evidence="1" key="1">
    <citation type="submission" date="2020-11" db="EMBL/GenBank/DDBJ databases">
        <authorList>
            <person name="Tran Van P."/>
        </authorList>
    </citation>
    <scope>NUCLEOTIDE SEQUENCE</scope>
</reference>
<organism evidence="1">
    <name type="scientific">Timema poppense</name>
    <name type="common">Walking stick</name>
    <dbReference type="NCBI Taxonomy" id="170557"/>
    <lineage>
        <taxon>Eukaryota</taxon>
        <taxon>Metazoa</taxon>
        <taxon>Ecdysozoa</taxon>
        <taxon>Arthropoda</taxon>
        <taxon>Hexapoda</taxon>
        <taxon>Insecta</taxon>
        <taxon>Pterygota</taxon>
        <taxon>Neoptera</taxon>
        <taxon>Polyneoptera</taxon>
        <taxon>Phasmatodea</taxon>
        <taxon>Timematodea</taxon>
        <taxon>Timematoidea</taxon>
        <taxon>Timematidae</taxon>
        <taxon>Timema</taxon>
    </lineage>
</organism>
<name>A0A7R9HEB1_TIMPO</name>
<protein>
    <submittedName>
        <fullName evidence="1">Uncharacterized protein</fullName>
    </submittedName>
</protein>